<evidence type="ECO:0000313" key="2">
    <source>
        <dbReference type="Proteomes" id="UP000035037"/>
    </source>
</evidence>
<dbReference type="PATRIC" id="fig|1608419.3.peg.1763"/>
<name>A0A0G8AXP9_9SYNE</name>
<evidence type="ECO:0000313" key="1">
    <source>
        <dbReference type="EMBL" id="KKZ14119.1"/>
    </source>
</evidence>
<dbReference type="AlphaFoldDB" id="A0A0G8AXP9"/>
<dbReference type="Proteomes" id="UP000035037">
    <property type="component" value="Unassembled WGS sequence"/>
</dbReference>
<dbReference type="EMBL" id="JYFQ01000047">
    <property type="protein sequence ID" value="KKZ14119.1"/>
    <property type="molecule type" value="Genomic_DNA"/>
</dbReference>
<protein>
    <submittedName>
        <fullName evidence="1">Uncharacterized protein</fullName>
    </submittedName>
</protein>
<gene>
    <name evidence="1" type="ORF">TQ37_02105</name>
</gene>
<sequence length="161" mass="17655">AEALLHNDREIVVDALLAARVLARKLAEEESLGEFAPVAMVLVQGVQWRHRPALADRLFMVADLVTKQGWFLSPMALTGLLAGLEQIVEETSSGVRGNDEGGLITIRAAAAYLAFTLSEYYQDSGLDEPKAIQRWREVCSDPNEFSDVKNSWPVVGSQNVS</sequence>
<accession>A0A0G8AXP9</accession>
<proteinExistence type="predicted"/>
<feature type="non-terminal residue" evidence="1">
    <location>
        <position position="1"/>
    </location>
</feature>
<reference evidence="1 2" key="1">
    <citation type="submission" date="2015-02" db="EMBL/GenBank/DDBJ databases">
        <authorList>
            <person name="Slaby B."/>
            <person name="Hentschel U."/>
        </authorList>
    </citation>
    <scope>NUCLEOTIDE SEQUENCE [LARGE SCALE GENOMIC DNA]</scope>
    <source>
        <strain evidence="1">15L</strain>
    </source>
</reference>
<reference evidence="1 2" key="2">
    <citation type="submission" date="2015-05" db="EMBL/GenBank/DDBJ databases">
        <title>Lifestyle Evolution in Cyanobacterial Symbionts of Sponges.</title>
        <authorList>
            <person name="Burgsdorf I."/>
            <person name="Slaby B.M."/>
            <person name="Handley K.M."/>
            <person name="Haber M."/>
            <person name="Blom J."/>
            <person name="Marshall C.W."/>
            <person name="Gilbert J.A."/>
            <person name="Hentschel U."/>
            <person name="Steindler L."/>
        </authorList>
    </citation>
    <scope>NUCLEOTIDE SEQUENCE [LARGE SCALE GENOMIC DNA]</scope>
    <source>
        <strain evidence="1">15L</strain>
    </source>
</reference>
<organism evidence="1 2">
    <name type="scientific">Candidatus Synechococcus spongiarum 15L</name>
    <dbReference type="NCBI Taxonomy" id="1608419"/>
    <lineage>
        <taxon>Bacteria</taxon>
        <taxon>Bacillati</taxon>
        <taxon>Cyanobacteriota</taxon>
        <taxon>Cyanophyceae</taxon>
        <taxon>Synechococcales</taxon>
        <taxon>Synechococcaceae</taxon>
        <taxon>Synechococcus</taxon>
    </lineage>
</organism>
<comment type="caution">
    <text evidence="1">The sequence shown here is derived from an EMBL/GenBank/DDBJ whole genome shotgun (WGS) entry which is preliminary data.</text>
</comment>